<name>A0A1H9RPL3_BUTFI</name>
<evidence type="ECO:0000313" key="3">
    <source>
        <dbReference type="EMBL" id="SER74901.1"/>
    </source>
</evidence>
<gene>
    <name evidence="3" type="ORF">SAMN04487884_11067</name>
</gene>
<dbReference type="InterPro" id="IPR022537">
    <property type="entry name" value="TRSP_dom"/>
</dbReference>
<dbReference type="Proteomes" id="UP000182584">
    <property type="component" value="Unassembled WGS sequence"/>
</dbReference>
<dbReference type="Gene3D" id="3.40.50.2020">
    <property type="match status" value="1"/>
</dbReference>
<evidence type="ECO:0000259" key="2">
    <source>
        <dbReference type="Pfam" id="PF15609"/>
    </source>
</evidence>
<feature type="domain" description="TRSP" evidence="1">
    <location>
        <begin position="234"/>
        <end position="361"/>
    </location>
</feature>
<organism evidence="3 4">
    <name type="scientific">Butyrivibrio fibrisolvens</name>
    <dbReference type="NCBI Taxonomy" id="831"/>
    <lineage>
        <taxon>Bacteria</taxon>
        <taxon>Bacillati</taxon>
        <taxon>Bacillota</taxon>
        <taxon>Clostridia</taxon>
        <taxon>Lachnospirales</taxon>
        <taxon>Lachnospiraceae</taxon>
        <taxon>Butyrivibrio</taxon>
    </lineage>
</organism>
<feature type="domain" description="Orotate phosphoribosyltransferase-like" evidence="2">
    <location>
        <begin position="9"/>
        <end position="181"/>
    </location>
</feature>
<dbReference type="Pfam" id="PF12500">
    <property type="entry name" value="TRSP"/>
    <property type="match status" value="1"/>
</dbReference>
<reference evidence="3 4" key="1">
    <citation type="submission" date="2016-10" db="EMBL/GenBank/DDBJ databases">
        <authorList>
            <person name="de Groot N.N."/>
        </authorList>
    </citation>
    <scope>NUCLEOTIDE SEQUENCE [LARGE SCALE GENOMIC DNA]</scope>
    <source>
        <strain evidence="3 4">AR40</strain>
    </source>
</reference>
<dbReference type="InterPro" id="IPR041688">
    <property type="entry name" value="PRTase_2"/>
</dbReference>
<evidence type="ECO:0000313" key="4">
    <source>
        <dbReference type="Proteomes" id="UP000182584"/>
    </source>
</evidence>
<accession>A0A1H9RPL3</accession>
<dbReference type="PIRSF" id="PIRSF020967">
    <property type="entry name" value="UCP020967"/>
    <property type="match status" value="1"/>
</dbReference>
<dbReference type="Pfam" id="PF15609">
    <property type="entry name" value="PRTase_2"/>
    <property type="match status" value="1"/>
</dbReference>
<dbReference type="OrthoDB" id="56827at2"/>
<sequence length="374" mass="42738">MKKYTERELLRIAKRFHNTKRTYLLVDPLQGKHIPVNPSDAMDMLHSLGELVKKSYGESRLVIGFAETATAVGMAVSEVIGDDCVYIHTTREDIPSEAYWIEFKEEHSHATDQKLAASNLKKWLSKTDTIVFVDDEISTGKTIINFINQLRIYYPEISEKKLVAASIINRVSKENNEKMLSLGIESIYILKMDETDLTEYVKKYSICEAQEYEDNADQTACDEFVCDTGLLDPRLGVNTGDYRNNCQLFARKLHSFIDLDKTMGKVLVLGTEECMYPAIILGKMLQEEFNADVYTHSTTRSPIGICQDADYPIKQGYKIKSYYDSERSTYIYNIDKYDLVIIVTDSKLVNPGETNSLIEVLKREGNNRIVLYRG</sequence>
<dbReference type="AlphaFoldDB" id="A0A1H9RPL3"/>
<dbReference type="EMBL" id="FOGJ01000010">
    <property type="protein sequence ID" value="SER74901.1"/>
    <property type="molecule type" value="Genomic_DNA"/>
</dbReference>
<dbReference type="SUPFAM" id="SSF53271">
    <property type="entry name" value="PRTase-like"/>
    <property type="match status" value="1"/>
</dbReference>
<protein>
    <submittedName>
        <fullName evidence="3">Orotate phosphoribosyltransferase</fullName>
    </submittedName>
</protein>
<dbReference type="RefSeq" id="WP_074755854.1">
    <property type="nucleotide sequence ID" value="NZ_FOGJ01000010.1"/>
</dbReference>
<dbReference type="InterPro" id="IPR011214">
    <property type="entry name" value="UCP020967"/>
</dbReference>
<keyword evidence="3" id="KW-0328">Glycosyltransferase</keyword>
<dbReference type="InterPro" id="IPR000836">
    <property type="entry name" value="PRTase_dom"/>
</dbReference>
<dbReference type="InterPro" id="IPR029057">
    <property type="entry name" value="PRTase-like"/>
</dbReference>
<keyword evidence="3" id="KW-0808">Transferase</keyword>
<dbReference type="GO" id="GO:0016757">
    <property type="term" value="F:glycosyltransferase activity"/>
    <property type="evidence" value="ECO:0007669"/>
    <property type="project" value="UniProtKB-KW"/>
</dbReference>
<proteinExistence type="predicted"/>
<dbReference type="CDD" id="cd06223">
    <property type="entry name" value="PRTases_typeI"/>
    <property type="match status" value="1"/>
</dbReference>
<evidence type="ECO:0000259" key="1">
    <source>
        <dbReference type="Pfam" id="PF12500"/>
    </source>
</evidence>